<dbReference type="Ensembl" id="ENSEBUT00000018776.1">
    <property type="protein sequence ID" value="ENSEBUP00000018200.1"/>
    <property type="gene ID" value="ENSEBUG00000011366.1"/>
</dbReference>
<reference evidence="1" key="1">
    <citation type="submission" date="2025-08" db="UniProtKB">
        <authorList>
            <consortium name="Ensembl"/>
        </authorList>
    </citation>
    <scope>IDENTIFICATION</scope>
</reference>
<keyword evidence="2" id="KW-1185">Reference proteome</keyword>
<proteinExistence type="predicted"/>
<accession>A0A8C4QQA1</accession>
<evidence type="ECO:0008006" key="3">
    <source>
        <dbReference type="Google" id="ProtNLM"/>
    </source>
</evidence>
<dbReference type="SUPFAM" id="SSF46966">
    <property type="entry name" value="Spectrin repeat"/>
    <property type="match status" value="1"/>
</dbReference>
<protein>
    <recommendedName>
        <fullName evidence="3">Dystrophin</fullName>
    </recommendedName>
</protein>
<dbReference type="InterPro" id="IPR018159">
    <property type="entry name" value="Spectrin/alpha-actinin"/>
</dbReference>
<reference evidence="1" key="2">
    <citation type="submission" date="2025-09" db="UniProtKB">
        <authorList>
            <consortium name="Ensembl"/>
        </authorList>
    </citation>
    <scope>IDENTIFICATION</scope>
</reference>
<dbReference type="Pfam" id="PF00435">
    <property type="entry name" value="Spectrin"/>
    <property type="match status" value="1"/>
</dbReference>
<organism evidence="1 2">
    <name type="scientific">Eptatretus burgeri</name>
    <name type="common">Inshore hagfish</name>
    <dbReference type="NCBI Taxonomy" id="7764"/>
    <lineage>
        <taxon>Eukaryota</taxon>
        <taxon>Metazoa</taxon>
        <taxon>Chordata</taxon>
        <taxon>Craniata</taxon>
        <taxon>Vertebrata</taxon>
        <taxon>Cyclostomata</taxon>
        <taxon>Myxini</taxon>
        <taxon>Myxiniformes</taxon>
        <taxon>Myxinidae</taxon>
        <taxon>Eptatretinae</taxon>
        <taxon>Eptatretus</taxon>
    </lineage>
</organism>
<sequence>MRLECNSEQWARLSFSMDELLAWVTHKESELRAEAPVGGDIPTVKQQLEAHRVFRNDLKGKEPSVVTALEASRALLAEQPCEGPTEILMDQKADFLPEERGPVRSLRRQATELQQGWERLGRRSDAWQRLLEAALESLRDLQGRADRLAPLLRHAELARDAWLPVPDLASTPEHVATARVGIKSHGQWPCNEDYQLIHSLSPSSLLPSLIYTCLFKFPSHCLN</sequence>
<dbReference type="Proteomes" id="UP000694388">
    <property type="component" value="Unplaced"/>
</dbReference>
<dbReference type="GeneTree" id="ENSGT00940000154342"/>
<name>A0A8C4QQA1_EPTBU</name>
<dbReference type="SMART" id="SM00150">
    <property type="entry name" value="SPEC"/>
    <property type="match status" value="1"/>
</dbReference>
<dbReference type="FunFam" id="1.20.58.60:FF:000056">
    <property type="entry name" value="utrophin isoform X1"/>
    <property type="match status" value="1"/>
</dbReference>
<dbReference type="Gene3D" id="1.20.58.60">
    <property type="match status" value="1"/>
</dbReference>
<evidence type="ECO:0000313" key="2">
    <source>
        <dbReference type="Proteomes" id="UP000694388"/>
    </source>
</evidence>
<dbReference type="InterPro" id="IPR002017">
    <property type="entry name" value="Spectrin_repeat"/>
</dbReference>
<dbReference type="CDD" id="cd00176">
    <property type="entry name" value="SPEC"/>
    <property type="match status" value="1"/>
</dbReference>
<evidence type="ECO:0000313" key="1">
    <source>
        <dbReference type="Ensembl" id="ENSEBUP00000018200.1"/>
    </source>
</evidence>
<dbReference type="AlphaFoldDB" id="A0A8C4QQA1"/>